<protein>
    <submittedName>
        <fullName evidence="1">Uncharacterized protein</fullName>
    </submittedName>
</protein>
<organism evidence="1">
    <name type="scientific">marine sediment metagenome</name>
    <dbReference type="NCBI Taxonomy" id="412755"/>
    <lineage>
        <taxon>unclassified sequences</taxon>
        <taxon>metagenomes</taxon>
        <taxon>ecological metagenomes</taxon>
    </lineage>
</organism>
<gene>
    <name evidence="1" type="ORF">LCGC14_2868280</name>
</gene>
<name>A0A0F8YQF9_9ZZZZ</name>
<reference evidence="1" key="1">
    <citation type="journal article" date="2015" name="Nature">
        <title>Complex archaea that bridge the gap between prokaryotes and eukaryotes.</title>
        <authorList>
            <person name="Spang A."/>
            <person name="Saw J.H."/>
            <person name="Jorgensen S.L."/>
            <person name="Zaremba-Niedzwiedzka K."/>
            <person name="Martijn J."/>
            <person name="Lind A.E."/>
            <person name="van Eijk R."/>
            <person name="Schleper C."/>
            <person name="Guy L."/>
            <person name="Ettema T.J."/>
        </authorList>
    </citation>
    <scope>NUCLEOTIDE SEQUENCE</scope>
</reference>
<dbReference type="AlphaFoldDB" id="A0A0F8YQF9"/>
<dbReference type="EMBL" id="LAZR01055615">
    <property type="protein sequence ID" value="KKK75985.1"/>
    <property type="molecule type" value="Genomic_DNA"/>
</dbReference>
<comment type="caution">
    <text evidence="1">The sequence shown here is derived from an EMBL/GenBank/DDBJ whole genome shotgun (WGS) entry which is preliminary data.</text>
</comment>
<proteinExistence type="predicted"/>
<evidence type="ECO:0000313" key="1">
    <source>
        <dbReference type="EMBL" id="KKK75985.1"/>
    </source>
</evidence>
<sequence length="54" mass="6255">GALHYEADMLESVFIENQGNGNFVMKTLPVEAQFSPFHDFKFIDIDIHKDHTLF</sequence>
<accession>A0A0F8YQF9</accession>
<feature type="non-terminal residue" evidence="1">
    <location>
        <position position="1"/>
    </location>
</feature>